<evidence type="ECO:0000256" key="1">
    <source>
        <dbReference type="ARBA" id="ARBA00004651"/>
    </source>
</evidence>
<evidence type="ECO:0000313" key="10">
    <source>
        <dbReference type="EMBL" id="RXZ87793.1"/>
    </source>
</evidence>
<reference evidence="10 11" key="1">
    <citation type="submission" date="2019-01" db="EMBL/GenBank/DDBJ databases">
        <title>Agromyces.</title>
        <authorList>
            <person name="Li J."/>
        </authorList>
    </citation>
    <scope>NUCLEOTIDE SEQUENCE [LARGE SCALE GENOMIC DNA]</scope>
    <source>
        <strain evidence="10 11">DSM 23870</strain>
    </source>
</reference>
<name>A0A4Q2MBE9_9MICO</name>
<proteinExistence type="inferred from homology"/>
<dbReference type="Gene3D" id="1.10.3720.10">
    <property type="entry name" value="MetI-like"/>
    <property type="match status" value="1"/>
</dbReference>
<feature type="transmembrane region" description="Helical" evidence="7">
    <location>
        <begin position="241"/>
        <end position="261"/>
    </location>
</feature>
<dbReference type="RefSeq" id="WP_129172058.1">
    <property type="nucleotide sequence ID" value="NZ_JACCBI010000001.1"/>
</dbReference>
<keyword evidence="11" id="KW-1185">Reference proteome</keyword>
<feature type="transmembrane region" description="Helical" evidence="7">
    <location>
        <begin position="143"/>
        <end position="163"/>
    </location>
</feature>
<evidence type="ECO:0000259" key="8">
    <source>
        <dbReference type="PROSITE" id="PS50928"/>
    </source>
</evidence>
<organism evidence="10 11">
    <name type="scientific">Agromyces atrinae</name>
    <dbReference type="NCBI Taxonomy" id="592376"/>
    <lineage>
        <taxon>Bacteria</taxon>
        <taxon>Bacillati</taxon>
        <taxon>Actinomycetota</taxon>
        <taxon>Actinomycetes</taxon>
        <taxon>Micrococcales</taxon>
        <taxon>Microbacteriaceae</taxon>
        <taxon>Agromyces</taxon>
    </lineage>
</organism>
<evidence type="ECO:0000256" key="5">
    <source>
        <dbReference type="ARBA" id="ARBA00022989"/>
    </source>
</evidence>
<comment type="similarity">
    <text evidence="7">Belongs to the binding-protein-dependent transport system permease family.</text>
</comment>
<evidence type="ECO:0000256" key="3">
    <source>
        <dbReference type="ARBA" id="ARBA00022475"/>
    </source>
</evidence>
<dbReference type="GO" id="GO:0055085">
    <property type="term" value="P:transmembrane transport"/>
    <property type="evidence" value="ECO:0007669"/>
    <property type="project" value="InterPro"/>
</dbReference>
<keyword evidence="5 7" id="KW-1133">Transmembrane helix</keyword>
<evidence type="ECO:0000313" key="11">
    <source>
        <dbReference type="Proteomes" id="UP000292686"/>
    </source>
</evidence>
<evidence type="ECO:0000256" key="4">
    <source>
        <dbReference type="ARBA" id="ARBA00022692"/>
    </source>
</evidence>
<dbReference type="EMBL" id="JACCBI010000001">
    <property type="protein sequence ID" value="NYD68056.1"/>
    <property type="molecule type" value="Genomic_DNA"/>
</dbReference>
<dbReference type="Proteomes" id="UP000292686">
    <property type="component" value="Unassembled WGS sequence"/>
</dbReference>
<evidence type="ECO:0000256" key="6">
    <source>
        <dbReference type="ARBA" id="ARBA00023136"/>
    </source>
</evidence>
<keyword evidence="3" id="KW-1003">Cell membrane</keyword>
<keyword evidence="4 7" id="KW-0812">Transmembrane</keyword>
<dbReference type="SUPFAM" id="SSF161098">
    <property type="entry name" value="MetI-like"/>
    <property type="match status" value="1"/>
</dbReference>
<keyword evidence="2 7" id="KW-0813">Transport</keyword>
<feature type="transmembrane region" description="Helical" evidence="7">
    <location>
        <begin position="110"/>
        <end position="131"/>
    </location>
</feature>
<sequence>MTQTAIPPVAALPPVRLAPGGHVVRALAPALGFGVVFIVLWELVVQVGGVQSYLLPAPSAILAALVQSAPAILSAAQVTALAVVLSVIFGGIAGILAAFVVALFEGVAQVMLGLVAVLSCAPIVALAPIFNAWFGSTNLTSKVAVAGIMVFFPVMVNTTRGLLAVDPLHRELMQSLSGSRVQLMIWFRVPGAVPSLFDGLRIGATLSVIGVIVSEYFGGTTNALGVYIANTAALSKFADTWAGVVVASLLGLAIYGAVTLLERIVAPWRFAARS</sequence>
<dbReference type="Proteomes" id="UP000581087">
    <property type="component" value="Unassembled WGS sequence"/>
</dbReference>
<comment type="subcellular location">
    <subcellularLocation>
        <location evidence="1 7">Cell membrane</location>
        <topology evidence="1 7">Multi-pass membrane protein</topology>
    </subcellularLocation>
</comment>
<accession>A0A4Q2MBE9</accession>
<feature type="domain" description="ABC transmembrane type-1" evidence="8">
    <location>
        <begin position="72"/>
        <end position="262"/>
    </location>
</feature>
<dbReference type="EMBL" id="SDPM01000001">
    <property type="protein sequence ID" value="RXZ87793.1"/>
    <property type="molecule type" value="Genomic_DNA"/>
</dbReference>
<evidence type="ECO:0000313" key="12">
    <source>
        <dbReference type="Proteomes" id="UP000581087"/>
    </source>
</evidence>
<evidence type="ECO:0000256" key="2">
    <source>
        <dbReference type="ARBA" id="ARBA00022448"/>
    </source>
</evidence>
<dbReference type="PANTHER" id="PTHR30151:SF41">
    <property type="entry name" value="ABC TRANSPORTER PERMEASE PROTEIN"/>
    <property type="match status" value="1"/>
</dbReference>
<dbReference type="InterPro" id="IPR000515">
    <property type="entry name" value="MetI-like"/>
</dbReference>
<dbReference type="PANTHER" id="PTHR30151">
    <property type="entry name" value="ALKANE SULFONATE ABC TRANSPORTER-RELATED, MEMBRANE SUBUNIT"/>
    <property type="match status" value="1"/>
</dbReference>
<dbReference type="Pfam" id="PF00528">
    <property type="entry name" value="BPD_transp_1"/>
    <property type="match status" value="1"/>
</dbReference>
<evidence type="ECO:0000313" key="9">
    <source>
        <dbReference type="EMBL" id="NYD68056.1"/>
    </source>
</evidence>
<dbReference type="AlphaFoldDB" id="A0A4Q2MBE9"/>
<reference evidence="9 12" key="2">
    <citation type="submission" date="2020-07" db="EMBL/GenBank/DDBJ databases">
        <title>Sequencing the genomes of 1000 actinobacteria strains.</title>
        <authorList>
            <person name="Klenk H.-P."/>
        </authorList>
    </citation>
    <scope>NUCLEOTIDE SEQUENCE [LARGE SCALE GENOMIC DNA]</scope>
    <source>
        <strain evidence="9 12">DSM 23870</strain>
    </source>
</reference>
<dbReference type="PROSITE" id="PS50928">
    <property type="entry name" value="ABC_TM1"/>
    <property type="match status" value="1"/>
</dbReference>
<feature type="transmembrane region" description="Helical" evidence="7">
    <location>
        <begin position="207"/>
        <end position="229"/>
    </location>
</feature>
<dbReference type="OrthoDB" id="3173654at2"/>
<comment type="caution">
    <text evidence="10">The sequence shown here is derived from an EMBL/GenBank/DDBJ whole genome shotgun (WGS) entry which is preliminary data.</text>
</comment>
<keyword evidence="6 7" id="KW-0472">Membrane</keyword>
<dbReference type="InterPro" id="IPR035906">
    <property type="entry name" value="MetI-like_sf"/>
</dbReference>
<feature type="transmembrane region" description="Helical" evidence="7">
    <location>
        <begin position="80"/>
        <end position="104"/>
    </location>
</feature>
<feature type="transmembrane region" description="Helical" evidence="7">
    <location>
        <begin position="53"/>
        <end position="73"/>
    </location>
</feature>
<protein>
    <submittedName>
        <fullName evidence="10">ABC transporter permease</fullName>
    </submittedName>
    <submittedName>
        <fullName evidence="9">NitT/TauT family transport system permease protein</fullName>
    </submittedName>
</protein>
<feature type="transmembrane region" description="Helical" evidence="7">
    <location>
        <begin position="23"/>
        <end position="41"/>
    </location>
</feature>
<gene>
    <name evidence="9" type="ORF">BJ972_002575</name>
    <name evidence="10" type="ORF">ESP50_00885</name>
</gene>
<evidence type="ECO:0000256" key="7">
    <source>
        <dbReference type="RuleBase" id="RU363032"/>
    </source>
</evidence>
<dbReference type="GO" id="GO:0005886">
    <property type="term" value="C:plasma membrane"/>
    <property type="evidence" value="ECO:0007669"/>
    <property type="project" value="UniProtKB-SubCell"/>
</dbReference>